<comment type="pathway">
    <text evidence="1">Carbohydrate acid metabolism.</text>
</comment>
<keyword evidence="6 9" id="KW-0418">Kinase</keyword>
<dbReference type="GO" id="GO:0005975">
    <property type="term" value="P:carbohydrate metabolic process"/>
    <property type="evidence" value="ECO:0007669"/>
    <property type="project" value="InterPro"/>
</dbReference>
<comment type="similarity">
    <text evidence="2 9">Belongs to the gluconokinase GntK/GntV family.</text>
</comment>
<evidence type="ECO:0000256" key="4">
    <source>
        <dbReference type="ARBA" id="ARBA00022679"/>
    </source>
</evidence>
<dbReference type="CDD" id="cd02021">
    <property type="entry name" value="GntK"/>
    <property type="match status" value="1"/>
</dbReference>
<sequence length="163" mass="18018">MLIVVAGVSGTGKSTVGKALAGHYSLPFFDGDDFHSKANIEKMKRGKALNDEDRFPWLEALSNLLIEHEKAGGAVLACSALKEAYRNILSANKTLPVHWIVLTGSEALLASRLSSRNDHFFDPKLLRSQLNTFQLPYYGKHIDVAMPVEEVVHSAIKFINRNV</sequence>
<protein>
    <recommendedName>
        <fullName evidence="3 9">Gluconokinase</fullName>
        <ecNumber evidence="3 9">2.7.1.12</ecNumber>
    </recommendedName>
</protein>
<comment type="catalytic activity">
    <reaction evidence="8 9">
        <text>D-gluconate + ATP = 6-phospho-D-gluconate + ADP + H(+)</text>
        <dbReference type="Rhea" id="RHEA:19433"/>
        <dbReference type="ChEBI" id="CHEBI:15378"/>
        <dbReference type="ChEBI" id="CHEBI:18391"/>
        <dbReference type="ChEBI" id="CHEBI:30616"/>
        <dbReference type="ChEBI" id="CHEBI:58759"/>
        <dbReference type="ChEBI" id="CHEBI:456216"/>
        <dbReference type="EC" id="2.7.1.12"/>
    </reaction>
</comment>
<dbReference type="PANTHER" id="PTHR43442:SF3">
    <property type="entry name" value="GLUCONOKINASE-RELATED"/>
    <property type="match status" value="1"/>
</dbReference>
<comment type="caution">
    <text evidence="10">The sequence shown here is derived from an EMBL/GenBank/DDBJ whole genome shotgun (WGS) entry which is preliminary data.</text>
</comment>
<evidence type="ECO:0000256" key="8">
    <source>
        <dbReference type="ARBA" id="ARBA00048090"/>
    </source>
</evidence>
<evidence type="ECO:0000256" key="2">
    <source>
        <dbReference type="ARBA" id="ARBA00008420"/>
    </source>
</evidence>
<keyword evidence="5 9" id="KW-0547">Nucleotide-binding</keyword>
<dbReference type="GO" id="GO:0005524">
    <property type="term" value="F:ATP binding"/>
    <property type="evidence" value="ECO:0007669"/>
    <property type="project" value="UniProtKB-KW"/>
</dbReference>
<keyword evidence="4 9" id="KW-0808">Transferase</keyword>
<dbReference type="NCBIfam" id="TIGR01313">
    <property type="entry name" value="therm_gnt_kin"/>
    <property type="match status" value="1"/>
</dbReference>
<evidence type="ECO:0000256" key="1">
    <source>
        <dbReference type="ARBA" id="ARBA00004761"/>
    </source>
</evidence>
<evidence type="ECO:0000256" key="6">
    <source>
        <dbReference type="ARBA" id="ARBA00022777"/>
    </source>
</evidence>
<evidence type="ECO:0000256" key="5">
    <source>
        <dbReference type="ARBA" id="ARBA00022741"/>
    </source>
</evidence>
<proteinExistence type="inferred from homology"/>
<dbReference type="Gene3D" id="3.40.50.300">
    <property type="entry name" value="P-loop containing nucleotide triphosphate hydrolases"/>
    <property type="match status" value="1"/>
</dbReference>
<gene>
    <name evidence="10" type="ORF">E5672_08395</name>
</gene>
<reference evidence="10 11" key="1">
    <citation type="submission" date="2019-04" db="EMBL/GenBank/DDBJ databases">
        <title>Alteromonas portus sp. nov., an alginate lyase-excreting marine bacterium.</title>
        <authorList>
            <person name="Huang H."/>
            <person name="Mo K."/>
            <person name="Bao S."/>
        </authorList>
    </citation>
    <scope>NUCLEOTIDE SEQUENCE [LARGE SCALE GENOMIC DNA]</scope>
    <source>
        <strain evidence="10 11">HB161718</strain>
    </source>
</reference>
<accession>A0A4U0ZGH5</accession>
<dbReference type="InterPro" id="IPR006001">
    <property type="entry name" value="Therm_gnt_kin"/>
</dbReference>
<dbReference type="AlphaFoldDB" id="A0A4U0ZGH5"/>
<evidence type="ECO:0000256" key="3">
    <source>
        <dbReference type="ARBA" id="ARBA00012054"/>
    </source>
</evidence>
<dbReference type="GO" id="GO:0046316">
    <property type="term" value="F:gluconokinase activity"/>
    <property type="evidence" value="ECO:0007669"/>
    <property type="project" value="UniProtKB-EC"/>
</dbReference>
<dbReference type="SUPFAM" id="SSF52540">
    <property type="entry name" value="P-loop containing nucleoside triphosphate hydrolases"/>
    <property type="match status" value="1"/>
</dbReference>
<dbReference type="EMBL" id="SWCO01000005">
    <property type="protein sequence ID" value="TKB03065.1"/>
    <property type="molecule type" value="Genomic_DNA"/>
</dbReference>
<dbReference type="OrthoDB" id="9795716at2"/>
<dbReference type="InterPro" id="IPR027417">
    <property type="entry name" value="P-loop_NTPase"/>
</dbReference>
<dbReference type="GO" id="GO:0005737">
    <property type="term" value="C:cytoplasm"/>
    <property type="evidence" value="ECO:0007669"/>
    <property type="project" value="TreeGrafter"/>
</dbReference>
<evidence type="ECO:0000256" key="7">
    <source>
        <dbReference type="ARBA" id="ARBA00022840"/>
    </source>
</evidence>
<dbReference type="Pfam" id="PF01202">
    <property type="entry name" value="SKI"/>
    <property type="match status" value="1"/>
</dbReference>
<dbReference type="EC" id="2.7.1.12" evidence="3 9"/>
<dbReference type="PANTHER" id="PTHR43442">
    <property type="entry name" value="GLUCONOKINASE-RELATED"/>
    <property type="match status" value="1"/>
</dbReference>
<evidence type="ECO:0000256" key="9">
    <source>
        <dbReference type="RuleBase" id="RU363066"/>
    </source>
</evidence>
<keyword evidence="11" id="KW-1185">Reference proteome</keyword>
<evidence type="ECO:0000313" key="11">
    <source>
        <dbReference type="Proteomes" id="UP000305471"/>
    </source>
</evidence>
<keyword evidence="7 9" id="KW-0067">ATP-binding</keyword>
<evidence type="ECO:0000313" key="10">
    <source>
        <dbReference type="EMBL" id="TKB03065.1"/>
    </source>
</evidence>
<organism evidence="10 11">
    <name type="scientific">Alteromonas portus</name>
    <dbReference type="NCBI Taxonomy" id="2565549"/>
    <lineage>
        <taxon>Bacteria</taxon>
        <taxon>Pseudomonadati</taxon>
        <taxon>Pseudomonadota</taxon>
        <taxon>Gammaproteobacteria</taxon>
        <taxon>Alteromonadales</taxon>
        <taxon>Alteromonadaceae</taxon>
        <taxon>Alteromonas/Salinimonas group</taxon>
        <taxon>Alteromonas</taxon>
    </lineage>
</organism>
<dbReference type="RefSeq" id="WP_136781790.1">
    <property type="nucleotide sequence ID" value="NZ_SWCO01000005.1"/>
</dbReference>
<dbReference type="InterPro" id="IPR031322">
    <property type="entry name" value="Shikimate/glucono_kinase"/>
</dbReference>
<dbReference type="Proteomes" id="UP000305471">
    <property type="component" value="Unassembled WGS sequence"/>
</dbReference>
<name>A0A4U0ZGH5_9ALTE</name>